<gene>
    <name evidence="5" type="ORF">GRF29_77g1151832</name>
</gene>
<dbReference type="EMBL" id="WVTA01000007">
    <property type="protein sequence ID" value="KAK3208567.1"/>
    <property type="molecule type" value="Genomic_DNA"/>
</dbReference>
<dbReference type="Pfam" id="PF05186">
    <property type="entry name" value="Dpy-30"/>
    <property type="match status" value="1"/>
</dbReference>
<feature type="compositionally biased region" description="Polar residues" evidence="4">
    <location>
        <begin position="82"/>
        <end position="96"/>
    </location>
</feature>
<accession>A0AAN6RIL7</accession>
<evidence type="ECO:0000256" key="2">
    <source>
        <dbReference type="ARBA" id="ARBA00010849"/>
    </source>
</evidence>
<organism evidence="5 6">
    <name type="scientific">Pseudopithomyces chartarum</name>
    <dbReference type="NCBI Taxonomy" id="1892770"/>
    <lineage>
        <taxon>Eukaryota</taxon>
        <taxon>Fungi</taxon>
        <taxon>Dikarya</taxon>
        <taxon>Ascomycota</taxon>
        <taxon>Pezizomycotina</taxon>
        <taxon>Dothideomycetes</taxon>
        <taxon>Pleosporomycetidae</taxon>
        <taxon>Pleosporales</taxon>
        <taxon>Massarineae</taxon>
        <taxon>Didymosphaeriaceae</taxon>
        <taxon>Pseudopithomyces</taxon>
    </lineage>
</organism>
<feature type="compositionally biased region" description="Low complexity" evidence="4">
    <location>
        <begin position="42"/>
        <end position="71"/>
    </location>
</feature>
<comment type="caution">
    <text evidence="5">The sequence shown here is derived from an EMBL/GenBank/DDBJ whole genome shotgun (WGS) entry which is preliminary data.</text>
</comment>
<reference evidence="5 6" key="1">
    <citation type="submission" date="2021-02" db="EMBL/GenBank/DDBJ databases">
        <title>Genome assembly of Pseudopithomyces chartarum.</title>
        <authorList>
            <person name="Jauregui R."/>
            <person name="Singh J."/>
            <person name="Voisey C."/>
        </authorList>
    </citation>
    <scope>NUCLEOTIDE SEQUENCE [LARGE SCALE GENOMIC DNA]</scope>
    <source>
        <strain evidence="5 6">AGR01</strain>
    </source>
</reference>
<name>A0AAN6RIL7_9PLEO</name>
<comment type="subcellular location">
    <subcellularLocation>
        <location evidence="1">Nucleus</location>
    </subcellularLocation>
</comment>
<proteinExistence type="inferred from homology"/>
<dbReference type="CDD" id="cd22965">
    <property type="entry name" value="DD_DPY30_SDC1"/>
    <property type="match status" value="1"/>
</dbReference>
<evidence type="ECO:0008006" key="7">
    <source>
        <dbReference type="Google" id="ProtNLM"/>
    </source>
</evidence>
<dbReference type="Gene3D" id="1.20.890.10">
    <property type="entry name" value="cAMP-dependent protein kinase regulatory subunit, dimerization-anchoring domain"/>
    <property type="match status" value="1"/>
</dbReference>
<dbReference type="InterPro" id="IPR049629">
    <property type="entry name" value="DPY30_SDC1_DD"/>
</dbReference>
<dbReference type="InterPro" id="IPR007858">
    <property type="entry name" value="Dpy-30_motif"/>
</dbReference>
<evidence type="ECO:0000256" key="3">
    <source>
        <dbReference type="ARBA" id="ARBA00023242"/>
    </source>
</evidence>
<evidence type="ECO:0000313" key="5">
    <source>
        <dbReference type="EMBL" id="KAK3208567.1"/>
    </source>
</evidence>
<feature type="region of interest" description="Disordered" evidence="4">
    <location>
        <begin position="30"/>
        <end position="144"/>
    </location>
</feature>
<dbReference type="AlphaFoldDB" id="A0AAN6RIL7"/>
<dbReference type="Proteomes" id="UP001280581">
    <property type="component" value="Unassembled WGS sequence"/>
</dbReference>
<feature type="compositionally biased region" description="Low complexity" evidence="4">
    <location>
        <begin position="104"/>
        <end position="134"/>
    </location>
</feature>
<evidence type="ECO:0000256" key="4">
    <source>
        <dbReference type="SAM" id="MobiDB-lite"/>
    </source>
</evidence>
<evidence type="ECO:0000256" key="1">
    <source>
        <dbReference type="ARBA" id="ARBA00004123"/>
    </source>
</evidence>
<evidence type="ECO:0000313" key="6">
    <source>
        <dbReference type="Proteomes" id="UP001280581"/>
    </source>
</evidence>
<protein>
    <recommendedName>
        <fullName evidence="7">Dpy-30 domain-containing protein</fullName>
    </recommendedName>
</protein>
<dbReference type="GO" id="GO:0005634">
    <property type="term" value="C:nucleus"/>
    <property type="evidence" value="ECO:0007669"/>
    <property type="project" value="UniProtKB-SubCell"/>
</dbReference>
<keyword evidence="6" id="KW-1185">Reference proteome</keyword>
<comment type="similarity">
    <text evidence="2">Belongs to the dpy-30 family.</text>
</comment>
<sequence>MSPSSQPHNPLLPQTGRLFSHSPLIAIGARTMSDAPAQIGSEATEAMEPTTVATPAPALAPAPASESAPAPDGAEDIEMVGSTPTAAPAQNQSSTPVAPVSETPVQPVQQQQQPAQIVSAPLSAPSPVPASTSARNSPHPSGPAQVPVHAMLHGAPARQYLNSHVTPHLLEGMKHLVTLEPEKPLEFLSKYLAQKSLELES</sequence>
<keyword evidence="3" id="KW-0539">Nucleus</keyword>